<dbReference type="GO" id="GO:0046872">
    <property type="term" value="F:metal ion binding"/>
    <property type="evidence" value="ECO:0007669"/>
    <property type="project" value="UniProtKB-UniRule"/>
</dbReference>
<gene>
    <name evidence="10" type="ORF">CANVERA_P4191</name>
</gene>
<evidence type="ECO:0000256" key="1">
    <source>
        <dbReference type="ARBA" id="ARBA00003917"/>
    </source>
</evidence>
<keyword evidence="3 8" id="KW-0575">Peroxidase</keyword>
<keyword evidence="6 8" id="KW-0560">Oxidoreductase</keyword>
<name>A0A9W4XMT4_9ASCO</name>
<dbReference type="OrthoDB" id="2859658at2759"/>
<dbReference type="InterPro" id="IPR019794">
    <property type="entry name" value="Peroxidases_AS"/>
</dbReference>
<evidence type="ECO:0000256" key="2">
    <source>
        <dbReference type="ARBA" id="ARBA00005997"/>
    </source>
</evidence>
<dbReference type="InterPro" id="IPR002207">
    <property type="entry name" value="Peroxidase_I"/>
</dbReference>
<comment type="function">
    <text evidence="1">Destroys radicals which are normally produced within the cells and which are toxic to biological systems.</text>
</comment>
<keyword evidence="7" id="KW-0408">Iron</keyword>
<dbReference type="GO" id="GO:0034599">
    <property type="term" value="P:cellular response to oxidative stress"/>
    <property type="evidence" value="ECO:0007669"/>
    <property type="project" value="InterPro"/>
</dbReference>
<comment type="similarity">
    <text evidence="2">Belongs to the peroxidase family. Cytochrome c peroxidase subfamily.</text>
</comment>
<accession>A0A9W4XMT4</accession>
<dbReference type="PANTHER" id="PTHR31356">
    <property type="entry name" value="THYLAKOID LUMENAL 29 KDA PROTEIN, CHLOROPLASTIC-RELATED"/>
    <property type="match status" value="1"/>
</dbReference>
<dbReference type="PRINTS" id="PR00458">
    <property type="entry name" value="PEROXIDASE"/>
</dbReference>
<dbReference type="Gene3D" id="1.10.420.10">
    <property type="entry name" value="Peroxidase, domain 2"/>
    <property type="match status" value="1"/>
</dbReference>
<dbReference type="PRINTS" id="PR00459">
    <property type="entry name" value="ASPEROXIDASE"/>
</dbReference>
<evidence type="ECO:0000313" key="11">
    <source>
        <dbReference type="Proteomes" id="UP001152885"/>
    </source>
</evidence>
<dbReference type="EMBL" id="CANTUO010000005">
    <property type="protein sequence ID" value="CAI5759680.1"/>
    <property type="molecule type" value="Genomic_DNA"/>
</dbReference>
<evidence type="ECO:0000259" key="9">
    <source>
        <dbReference type="PROSITE" id="PS50873"/>
    </source>
</evidence>
<dbReference type="PANTHER" id="PTHR31356:SF36">
    <property type="entry name" value="L-ASCORBATE PEROXIDASE 3"/>
    <property type="match status" value="1"/>
</dbReference>
<dbReference type="EC" id="1.11.1.-" evidence="8"/>
<feature type="domain" description="Plant heme peroxidase family profile" evidence="9">
    <location>
        <begin position="61"/>
        <end position="299"/>
    </location>
</feature>
<evidence type="ECO:0000256" key="8">
    <source>
        <dbReference type="RuleBase" id="RU363051"/>
    </source>
</evidence>
<dbReference type="GO" id="GO:0042744">
    <property type="term" value="P:hydrogen peroxide catabolic process"/>
    <property type="evidence" value="ECO:0007669"/>
    <property type="project" value="TreeGrafter"/>
</dbReference>
<proteinExistence type="inferred from homology"/>
<evidence type="ECO:0000313" key="10">
    <source>
        <dbReference type="EMBL" id="CAI5759680.1"/>
    </source>
</evidence>
<organism evidence="10 11">
    <name type="scientific">Candida verbasci</name>
    <dbReference type="NCBI Taxonomy" id="1227364"/>
    <lineage>
        <taxon>Eukaryota</taxon>
        <taxon>Fungi</taxon>
        <taxon>Dikarya</taxon>
        <taxon>Ascomycota</taxon>
        <taxon>Saccharomycotina</taxon>
        <taxon>Pichiomycetes</taxon>
        <taxon>Debaryomycetaceae</taxon>
        <taxon>Candida/Lodderomyces clade</taxon>
        <taxon>Candida</taxon>
    </lineage>
</organism>
<sequence length="299" mass="34573">MIKQLLSLLIIPFILFRVALNRVGRLWKRSSVIVDKYIYKTYYQDIGKEITKVFPCNNYDDGSLAPIILRLAWHCCATYNKYTNTGGSNGSTMRFLPELIVEGNTGLETARLALEPIKQKYLITYSDLWTLAGKMAIESMNGPIISWKSGRIDCKYAKFPISDHLPFGDKDSDHIRKTFTRLGFNDEETVCLLGAHSVGRCHKYISGWEGKWTKNPTKLSNEFYKNLLNEQWHESIVPETGKVQYYNEDNSLMMLPTDIELIRDKNYLKFVKIYSSDDKKFYKDFSGAFSKLLRLGFNE</sequence>
<protein>
    <recommendedName>
        <fullName evidence="8">Peroxidase</fullName>
        <ecNumber evidence="8">1.11.1.-</ecNumber>
    </recommendedName>
</protein>
<dbReference type="InterPro" id="IPR002016">
    <property type="entry name" value="Haem_peroxidase"/>
</dbReference>
<dbReference type="AlphaFoldDB" id="A0A9W4XMT4"/>
<reference evidence="10" key="1">
    <citation type="submission" date="2022-12" db="EMBL/GenBank/DDBJ databases">
        <authorList>
            <person name="Brejova B."/>
        </authorList>
    </citation>
    <scope>NUCLEOTIDE SEQUENCE</scope>
</reference>
<dbReference type="GO" id="GO:0004601">
    <property type="term" value="F:peroxidase activity"/>
    <property type="evidence" value="ECO:0007669"/>
    <property type="project" value="UniProtKB-KW"/>
</dbReference>
<keyword evidence="4" id="KW-0349">Heme</keyword>
<evidence type="ECO:0000256" key="4">
    <source>
        <dbReference type="ARBA" id="ARBA00022617"/>
    </source>
</evidence>
<dbReference type="InterPro" id="IPR044831">
    <property type="entry name" value="Ccp1-like"/>
</dbReference>
<dbReference type="SUPFAM" id="SSF48113">
    <property type="entry name" value="Heme-dependent peroxidases"/>
    <property type="match status" value="1"/>
</dbReference>
<keyword evidence="5" id="KW-0479">Metal-binding</keyword>
<dbReference type="PROSITE" id="PS50873">
    <property type="entry name" value="PEROXIDASE_4"/>
    <property type="match status" value="1"/>
</dbReference>
<keyword evidence="11" id="KW-1185">Reference proteome</keyword>
<dbReference type="GO" id="GO:0000302">
    <property type="term" value="P:response to reactive oxygen species"/>
    <property type="evidence" value="ECO:0007669"/>
    <property type="project" value="TreeGrafter"/>
</dbReference>
<evidence type="ECO:0000256" key="5">
    <source>
        <dbReference type="ARBA" id="ARBA00022723"/>
    </source>
</evidence>
<dbReference type="PROSITE" id="PS00436">
    <property type="entry name" value="PEROXIDASE_2"/>
    <property type="match status" value="1"/>
</dbReference>
<comment type="caution">
    <text evidence="10">The sequence shown here is derived from an EMBL/GenBank/DDBJ whole genome shotgun (WGS) entry which is preliminary data.</text>
</comment>
<evidence type="ECO:0000256" key="3">
    <source>
        <dbReference type="ARBA" id="ARBA00022559"/>
    </source>
</evidence>
<evidence type="ECO:0000256" key="7">
    <source>
        <dbReference type="ARBA" id="ARBA00023004"/>
    </source>
</evidence>
<dbReference type="Pfam" id="PF00141">
    <property type="entry name" value="peroxidase"/>
    <property type="match status" value="1"/>
</dbReference>
<dbReference type="Gene3D" id="1.10.520.10">
    <property type="match status" value="1"/>
</dbReference>
<evidence type="ECO:0000256" key="6">
    <source>
        <dbReference type="ARBA" id="ARBA00023002"/>
    </source>
</evidence>
<dbReference type="InterPro" id="IPR010255">
    <property type="entry name" value="Haem_peroxidase_sf"/>
</dbReference>
<dbReference type="GO" id="GO:0020037">
    <property type="term" value="F:heme binding"/>
    <property type="evidence" value="ECO:0007669"/>
    <property type="project" value="UniProtKB-UniRule"/>
</dbReference>
<dbReference type="Proteomes" id="UP001152885">
    <property type="component" value="Unassembled WGS sequence"/>
</dbReference>